<evidence type="ECO:0000256" key="3">
    <source>
        <dbReference type="PROSITE-ProRule" id="PRU00339"/>
    </source>
</evidence>
<comment type="subcellular location">
    <subcellularLocation>
        <location evidence="4">Endoplasmic reticulum membrane</location>
        <topology evidence="4">Peripheral membrane protein</topology>
        <orientation evidence="4">Cytoplasmic side</orientation>
    </subcellularLocation>
</comment>
<comment type="function">
    <text evidence="4">Part of the endoplasmic reticulum membrane protein complex (EMC) that enables the energy-independent insertion into endoplasmic reticulum membranes of newly synthesized membrane proteins.</text>
</comment>
<dbReference type="SUPFAM" id="SSF48452">
    <property type="entry name" value="TPR-like"/>
    <property type="match status" value="1"/>
</dbReference>
<organism evidence="6 7">
    <name type="scientific">Phyllosticta citriasiana</name>
    <dbReference type="NCBI Taxonomy" id="595635"/>
    <lineage>
        <taxon>Eukaryota</taxon>
        <taxon>Fungi</taxon>
        <taxon>Dikarya</taxon>
        <taxon>Ascomycota</taxon>
        <taxon>Pezizomycotina</taxon>
        <taxon>Dothideomycetes</taxon>
        <taxon>Dothideomycetes incertae sedis</taxon>
        <taxon>Botryosphaeriales</taxon>
        <taxon>Phyllostictaceae</taxon>
        <taxon>Phyllosticta</taxon>
    </lineage>
</organism>
<keyword evidence="2 3" id="KW-0802">TPR repeat</keyword>
<dbReference type="InterPro" id="IPR039856">
    <property type="entry name" value="EMC2-like"/>
</dbReference>
<sequence>MSRVDLIYPPSNLPPTSVLRLSQLAPRVLSSSPQSSLPWPLSLIFNTESQEVWATHENLLLCCVRTGDDRAARQCLERLTARFGAENQRVQALKFLYESATAVDDKALRGVLEEVERLVREDPTNLLLRKRRVAILRTLNRPAEATAALVDLLDFSPTDAESWAELSDLYLAQNLYSQAIFALEEVLLITPFAWNVQARMGELLYISATATGSNEGNSLKNLCESVRRFCRSIELCDNYLRGYYGLKLTTKHLLEVLPQASTKQAVADPQSGDLPPPTTATVEKLHELATAKLAEIVRRSNARESGWDYDQAEVIAARELLDRDSAEVTR</sequence>
<keyword evidence="4" id="KW-0472">Membrane</keyword>
<feature type="repeat" description="TPR" evidence="3">
    <location>
        <begin position="160"/>
        <end position="193"/>
    </location>
</feature>
<dbReference type="EMBL" id="JBBPHU010000002">
    <property type="protein sequence ID" value="KAK7521961.1"/>
    <property type="molecule type" value="Genomic_DNA"/>
</dbReference>
<evidence type="ECO:0000256" key="1">
    <source>
        <dbReference type="ARBA" id="ARBA00022737"/>
    </source>
</evidence>
<feature type="domain" description="EMC2 TPR-like" evidence="5">
    <location>
        <begin position="118"/>
        <end position="192"/>
    </location>
</feature>
<keyword evidence="1" id="KW-0677">Repeat</keyword>
<evidence type="ECO:0000259" key="5">
    <source>
        <dbReference type="Pfam" id="PF22890"/>
    </source>
</evidence>
<accession>A0ABR1KXL3</accession>
<dbReference type="InterPro" id="IPR011990">
    <property type="entry name" value="TPR-like_helical_dom_sf"/>
</dbReference>
<reference evidence="6 7" key="1">
    <citation type="submission" date="2024-04" db="EMBL/GenBank/DDBJ databases">
        <title>Phyllosticta paracitricarpa is synonymous to the EU quarantine fungus P. citricarpa based on phylogenomic analyses.</title>
        <authorList>
            <consortium name="Lawrence Berkeley National Laboratory"/>
            <person name="Van Ingen-Buijs V.A."/>
            <person name="Van Westerhoven A.C."/>
            <person name="Haridas S."/>
            <person name="Skiadas P."/>
            <person name="Martin F."/>
            <person name="Groenewald J.Z."/>
            <person name="Crous P.W."/>
            <person name="Seidl M.F."/>
        </authorList>
    </citation>
    <scope>NUCLEOTIDE SEQUENCE [LARGE SCALE GENOMIC DNA]</scope>
    <source>
        <strain evidence="6 7">CBS 123371</strain>
    </source>
</reference>
<dbReference type="InterPro" id="IPR055217">
    <property type="entry name" value="TPR_EMC2"/>
</dbReference>
<dbReference type="Gene3D" id="1.25.40.10">
    <property type="entry name" value="Tetratricopeptide repeat domain"/>
    <property type="match status" value="1"/>
</dbReference>
<protein>
    <recommendedName>
        <fullName evidence="4">ER membrane protein complex subunit 2</fullName>
    </recommendedName>
</protein>
<keyword evidence="4" id="KW-0256">Endoplasmic reticulum</keyword>
<evidence type="ECO:0000256" key="4">
    <source>
        <dbReference type="RuleBase" id="RU367091"/>
    </source>
</evidence>
<keyword evidence="7" id="KW-1185">Reference proteome</keyword>
<dbReference type="InterPro" id="IPR019734">
    <property type="entry name" value="TPR_rpt"/>
</dbReference>
<comment type="similarity">
    <text evidence="4">Belongs to the EMC2 family.</text>
</comment>
<dbReference type="Pfam" id="PF22890">
    <property type="entry name" value="TPR_EMC2"/>
    <property type="match status" value="1"/>
</dbReference>
<comment type="subunit">
    <text evidence="4">Component of the ER membrane protein complex (EMC).</text>
</comment>
<evidence type="ECO:0000256" key="2">
    <source>
        <dbReference type="ARBA" id="ARBA00022803"/>
    </source>
</evidence>
<comment type="caution">
    <text evidence="6">The sequence shown here is derived from an EMBL/GenBank/DDBJ whole genome shotgun (WGS) entry which is preliminary data.</text>
</comment>
<evidence type="ECO:0000313" key="7">
    <source>
        <dbReference type="Proteomes" id="UP001363622"/>
    </source>
</evidence>
<proteinExistence type="inferred from homology"/>
<dbReference type="PROSITE" id="PS50005">
    <property type="entry name" value="TPR"/>
    <property type="match status" value="1"/>
</dbReference>
<dbReference type="Proteomes" id="UP001363622">
    <property type="component" value="Unassembled WGS sequence"/>
</dbReference>
<dbReference type="PANTHER" id="PTHR12760">
    <property type="entry name" value="TETRATRICOPEPTIDE REPEAT PROTEIN"/>
    <property type="match status" value="1"/>
</dbReference>
<evidence type="ECO:0000313" key="6">
    <source>
        <dbReference type="EMBL" id="KAK7521961.1"/>
    </source>
</evidence>
<name>A0ABR1KXL3_9PEZI</name>
<gene>
    <name evidence="6" type="ORF">IWZ03DRAFT_369929</name>
</gene>